<dbReference type="PROSITE" id="PS51366">
    <property type="entry name" value="MI"/>
    <property type="match status" value="1"/>
</dbReference>
<gene>
    <name evidence="6" type="ORF">M430DRAFT_146944</name>
</gene>
<accession>A0A2T3AS90</accession>
<dbReference type="Proteomes" id="UP000241818">
    <property type="component" value="Unassembled WGS sequence"/>
</dbReference>
<dbReference type="Pfam" id="PF02854">
    <property type="entry name" value="MIF4G"/>
    <property type="match status" value="1"/>
</dbReference>
<evidence type="ECO:0000313" key="6">
    <source>
        <dbReference type="EMBL" id="PSS09226.1"/>
    </source>
</evidence>
<feature type="compositionally biased region" description="Basic and acidic residues" evidence="4">
    <location>
        <begin position="188"/>
        <end position="206"/>
    </location>
</feature>
<dbReference type="EMBL" id="KZ679017">
    <property type="protein sequence ID" value="PSS09226.1"/>
    <property type="molecule type" value="Genomic_DNA"/>
</dbReference>
<dbReference type="AlphaFoldDB" id="A0A2T3AS90"/>
<organism evidence="6 7">
    <name type="scientific">Amorphotheca resinae ATCC 22711</name>
    <dbReference type="NCBI Taxonomy" id="857342"/>
    <lineage>
        <taxon>Eukaryota</taxon>
        <taxon>Fungi</taxon>
        <taxon>Dikarya</taxon>
        <taxon>Ascomycota</taxon>
        <taxon>Pezizomycotina</taxon>
        <taxon>Leotiomycetes</taxon>
        <taxon>Helotiales</taxon>
        <taxon>Amorphothecaceae</taxon>
        <taxon>Amorphotheca</taxon>
    </lineage>
</organism>
<reference evidence="6 7" key="1">
    <citation type="journal article" date="2018" name="New Phytol.">
        <title>Comparative genomics and transcriptomics depict ericoid mycorrhizal fungi as versatile saprotrophs and plant mutualists.</title>
        <authorList>
            <person name="Martino E."/>
            <person name="Morin E."/>
            <person name="Grelet G.A."/>
            <person name="Kuo A."/>
            <person name="Kohler A."/>
            <person name="Daghino S."/>
            <person name="Barry K.W."/>
            <person name="Cichocki N."/>
            <person name="Clum A."/>
            <person name="Dockter R.B."/>
            <person name="Hainaut M."/>
            <person name="Kuo R.C."/>
            <person name="LaButti K."/>
            <person name="Lindahl B.D."/>
            <person name="Lindquist E.A."/>
            <person name="Lipzen A."/>
            <person name="Khouja H.R."/>
            <person name="Magnuson J."/>
            <person name="Murat C."/>
            <person name="Ohm R.A."/>
            <person name="Singer S.W."/>
            <person name="Spatafora J.W."/>
            <person name="Wang M."/>
            <person name="Veneault-Fourrey C."/>
            <person name="Henrissat B."/>
            <person name="Grigoriev I.V."/>
            <person name="Martin F.M."/>
            <person name="Perotto S."/>
        </authorList>
    </citation>
    <scope>NUCLEOTIDE SEQUENCE [LARGE SCALE GENOMIC DNA]</scope>
    <source>
        <strain evidence="6 7">ATCC 22711</strain>
    </source>
</reference>
<dbReference type="GO" id="GO:0042274">
    <property type="term" value="P:ribosomal small subunit biogenesis"/>
    <property type="evidence" value="ECO:0007669"/>
    <property type="project" value="TreeGrafter"/>
</dbReference>
<dbReference type="Pfam" id="PF02847">
    <property type="entry name" value="MA3"/>
    <property type="match status" value="1"/>
</dbReference>
<proteinExistence type="inferred from homology"/>
<dbReference type="SUPFAM" id="SSF48371">
    <property type="entry name" value="ARM repeat"/>
    <property type="match status" value="1"/>
</dbReference>
<protein>
    <recommendedName>
        <fullName evidence="5">MI domain-containing protein</fullName>
    </recommendedName>
</protein>
<feature type="region of interest" description="Disordered" evidence="4">
    <location>
        <begin position="172"/>
        <end position="320"/>
    </location>
</feature>
<dbReference type="GeneID" id="36571122"/>
<comment type="subcellular location">
    <subcellularLocation>
        <location evidence="1">Nucleus</location>
        <location evidence="1">Nucleolus</location>
    </subcellularLocation>
</comment>
<dbReference type="OrthoDB" id="361797at2759"/>
<evidence type="ECO:0000256" key="1">
    <source>
        <dbReference type="ARBA" id="ARBA00004604"/>
    </source>
</evidence>
<evidence type="ECO:0000256" key="2">
    <source>
        <dbReference type="ARBA" id="ARBA00006856"/>
    </source>
</evidence>
<evidence type="ECO:0000313" key="7">
    <source>
        <dbReference type="Proteomes" id="UP000241818"/>
    </source>
</evidence>
<dbReference type="SMART" id="SM00543">
    <property type="entry name" value="MIF4G"/>
    <property type="match status" value="1"/>
</dbReference>
<dbReference type="GO" id="GO:0005730">
    <property type="term" value="C:nucleolus"/>
    <property type="evidence" value="ECO:0007669"/>
    <property type="project" value="UniProtKB-SubCell"/>
</dbReference>
<dbReference type="Gene3D" id="1.25.40.180">
    <property type="match status" value="1"/>
</dbReference>
<sequence>MPPKQNNLKLPAKLIDELGGQDALSGDSKRRFHTATRKENRKAERAQKKALRNGPPPQKRLKSQHTQGPDAPYDRPPALPQPPPRMKPLQDDAENIPPKPKSILKRTNKEDPVPPKARSISPPVKISKSVKDKLAEDDAEIAALERKLGLKGKKRLPQSFKDDGLDALLEGLDEDSDSDAHQKKKRKAEGDEWLERKRQEARRAKGLDVSTDEESQSQTDDGEFDDEDSEEDDQHDDDDGASDMSLDGPEFPDDVSEDDLSDQADEETLDTEDDFAGFESDEDGSENEASPETQPRVRENPYVAPTAGSDAPSTKYIPPSLRKLSSSDSDILVRLRRQTQGLINRLTEANLISILGEVEKLYRENARQHVTSTLVDVLLTSVCEPTTLPDTLIILPAGFIAAVYKIIGTDFGAQVIQRIVELFNEHYQRATDAQEGSAAPTSDISKETSNLIMLLSEMYNFQVVGSNLVFDYIRLLLGKLSELNAELLLKIIRTSGPQLRQDDPTSLKDIVALLRPGTAAVGGEMSVRTKFMIETINDLKNNRMKTGSAASAVTSEHTIRMKKILGTLNTRNIKGSEPLRIGLKDIQDSDKKGKWWLVGASWSGPTEEEIHDSAAAVSGTAKRPRVEDSGTSDLAQLAREQRMNTEVRRAIFIAIMSASDYQDAYLRISKLRLKKKQEFEIPKVLIHCAGAEKSYNPYYTLIAKRLCGDTRLRKSFQFSLWDLFKRMGESDDSDDVPGEDDQDSLDTRQIVNLAKMFGTLIVEGGLSLAVLKKLNLTYLQPGTKTFIEVLFITFFLQSQKQAGANKDEQAVANVMMKVKGSPHLITGLQYFLRKVVNKTDIAGGKEQKATVKWACKVAINALEELAVIDTVNN</sequence>
<feature type="compositionally biased region" description="Acidic residues" evidence="4">
    <location>
        <begin position="210"/>
        <end position="241"/>
    </location>
</feature>
<dbReference type="InterPro" id="IPR003890">
    <property type="entry name" value="MIF4G-like_typ-3"/>
</dbReference>
<evidence type="ECO:0000256" key="3">
    <source>
        <dbReference type="ARBA" id="ARBA00023242"/>
    </source>
</evidence>
<dbReference type="GO" id="GO:0003723">
    <property type="term" value="F:RNA binding"/>
    <property type="evidence" value="ECO:0007669"/>
    <property type="project" value="InterPro"/>
</dbReference>
<dbReference type="FunCoup" id="A0A2T3AS90">
    <property type="interactions" value="596"/>
</dbReference>
<dbReference type="FunFam" id="1.25.40.180:FF:000050">
    <property type="entry name" value="Nuclear protein (Sgd1), putative"/>
    <property type="match status" value="1"/>
</dbReference>
<dbReference type="InterPro" id="IPR016024">
    <property type="entry name" value="ARM-type_fold"/>
</dbReference>
<evidence type="ECO:0000256" key="4">
    <source>
        <dbReference type="SAM" id="MobiDB-lite"/>
    </source>
</evidence>
<feature type="compositionally biased region" description="Pro residues" evidence="4">
    <location>
        <begin position="74"/>
        <end position="86"/>
    </location>
</feature>
<feature type="domain" description="MI" evidence="5">
    <location>
        <begin position="646"/>
        <end position="776"/>
    </location>
</feature>
<dbReference type="InterPro" id="IPR003891">
    <property type="entry name" value="Initiation_fac_eIF4g_MI"/>
</dbReference>
<dbReference type="SMART" id="SM00544">
    <property type="entry name" value="MA3"/>
    <property type="match status" value="1"/>
</dbReference>
<feature type="compositionally biased region" description="Acidic residues" evidence="4">
    <location>
        <begin position="250"/>
        <end position="286"/>
    </location>
</feature>
<dbReference type="STRING" id="857342.A0A2T3AS90"/>
<evidence type="ECO:0000259" key="5">
    <source>
        <dbReference type="PROSITE" id="PS51366"/>
    </source>
</evidence>
<feature type="compositionally biased region" description="Basic and acidic residues" evidence="4">
    <location>
        <begin position="36"/>
        <end position="47"/>
    </location>
</feature>
<feature type="region of interest" description="Disordered" evidence="4">
    <location>
        <begin position="19"/>
        <end position="134"/>
    </location>
</feature>
<dbReference type="PANTHER" id="PTHR18034">
    <property type="entry name" value="CELL CYCLE CONTROL PROTEIN CWF22-RELATED"/>
    <property type="match status" value="1"/>
</dbReference>
<keyword evidence="7" id="KW-1185">Reference proteome</keyword>
<keyword evidence="3" id="KW-0539">Nucleus</keyword>
<name>A0A2T3AS90_AMORE</name>
<dbReference type="InterPro" id="IPR050781">
    <property type="entry name" value="CWC22_splicing_factor"/>
</dbReference>
<dbReference type="PANTHER" id="PTHR18034:SF4">
    <property type="entry name" value="NUCLEOLAR MIF4G DOMAIN-CONTAINING PROTEIN 1"/>
    <property type="match status" value="1"/>
</dbReference>
<comment type="similarity">
    <text evidence="2">Belongs to the CWC22 family.</text>
</comment>
<dbReference type="InParanoid" id="A0A2T3AS90"/>
<dbReference type="RefSeq" id="XP_024717524.1">
    <property type="nucleotide sequence ID" value="XM_024863041.1"/>
</dbReference>